<comment type="caution">
    <text evidence="1">The sequence shown here is derived from an EMBL/GenBank/DDBJ whole genome shotgun (WGS) entry which is preliminary data.</text>
</comment>
<accession>A0AAD7I3G7</accession>
<keyword evidence="2" id="KW-1185">Reference proteome</keyword>
<evidence type="ECO:0000313" key="2">
    <source>
        <dbReference type="Proteomes" id="UP001215280"/>
    </source>
</evidence>
<dbReference type="AlphaFoldDB" id="A0AAD7I3G7"/>
<name>A0AAD7I3G7_9AGAR</name>
<gene>
    <name evidence="1" type="ORF">DFH07DRAFT_845000</name>
</gene>
<sequence>MNNFPAGTRVAYWNGAGEMVYGTVQRSGRSRDGTMLLEIRLETSGQAITLPSASVTKV</sequence>
<proteinExistence type="predicted"/>
<reference evidence="1" key="1">
    <citation type="submission" date="2023-03" db="EMBL/GenBank/DDBJ databases">
        <title>Massive genome expansion in bonnet fungi (Mycena s.s.) driven by repeated elements and novel gene families across ecological guilds.</title>
        <authorList>
            <consortium name="Lawrence Berkeley National Laboratory"/>
            <person name="Harder C.B."/>
            <person name="Miyauchi S."/>
            <person name="Viragh M."/>
            <person name="Kuo A."/>
            <person name="Thoen E."/>
            <person name="Andreopoulos B."/>
            <person name="Lu D."/>
            <person name="Skrede I."/>
            <person name="Drula E."/>
            <person name="Henrissat B."/>
            <person name="Morin E."/>
            <person name="Kohler A."/>
            <person name="Barry K."/>
            <person name="LaButti K."/>
            <person name="Morin E."/>
            <person name="Salamov A."/>
            <person name="Lipzen A."/>
            <person name="Mereny Z."/>
            <person name="Hegedus B."/>
            <person name="Baldrian P."/>
            <person name="Stursova M."/>
            <person name="Weitz H."/>
            <person name="Taylor A."/>
            <person name="Grigoriev I.V."/>
            <person name="Nagy L.G."/>
            <person name="Martin F."/>
            <person name="Kauserud H."/>
        </authorList>
    </citation>
    <scope>NUCLEOTIDE SEQUENCE</scope>
    <source>
        <strain evidence="1">CBHHK188m</strain>
    </source>
</reference>
<protein>
    <submittedName>
        <fullName evidence="1">Uncharacterized protein</fullName>
    </submittedName>
</protein>
<organism evidence="1 2">
    <name type="scientific">Mycena maculata</name>
    <dbReference type="NCBI Taxonomy" id="230809"/>
    <lineage>
        <taxon>Eukaryota</taxon>
        <taxon>Fungi</taxon>
        <taxon>Dikarya</taxon>
        <taxon>Basidiomycota</taxon>
        <taxon>Agaricomycotina</taxon>
        <taxon>Agaricomycetes</taxon>
        <taxon>Agaricomycetidae</taxon>
        <taxon>Agaricales</taxon>
        <taxon>Marasmiineae</taxon>
        <taxon>Mycenaceae</taxon>
        <taxon>Mycena</taxon>
    </lineage>
</organism>
<dbReference type="Proteomes" id="UP001215280">
    <property type="component" value="Unassembled WGS sequence"/>
</dbReference>
<evidence type="ECO:0000313" key="1">
    <source>
        <dbReference type="EMBL" id="KAJ7734182.1"/>
    </source>
</evidence>
<dbReference type="EMBL" id="JARJLG010000163">
    <property type="protein sequence ID" value="KAJ7734182.1"/>
    <property type="molecule type" value="Genomic_DNA"/>
</dbReference>